<dbReference type="RefSeq" id="WP_261593223.1">
    <property type="nucleotide sequence ID" value="NZ_CAMAPD010000008.1"/>
</dbReference>
<evidence type="ECO:0000313" key="6">
    <source>
        <dbReference type="Proteomes" id="UP001152485"/>
    </source>
</evidence>
<comment type="caution">
    <text evidence="5">The sequence shown here is derived from an EMBL/GenBank/DDBJ whole genome shotgun (WGS) entry which is preliminary data.</text>
</comment>
<protein>
    <recommendedName>
        <fullName evidence="4">TauD/TfdA-like domain-containing protein</fullName>
    </recommendedName>
</protein>
<dbReference type="InterPro" id="IPR003819">
    <property type="entry name" value="TauD/TfdA-like"/>
</dbReference>
<dbReference type="Gene3D" id="3.60.130.10">
    <property type="entry name" value="Clavaminate synthase-like"/>
    <property type="match status" value="1"/>
</dbReference>
<dbReference type="PANTHER" id="PTHR10696:SF56">
    <property type="entry name" value="TAUD_TFDA-LIKE DOMAIN-CONTAINING PROTEIN"/>
    <property type="match status" value="1"/>
</dbReference>
<keyword evidence="3" id="KW-0045">Antibiotic biosynthesis</keyword>
<feature type="domain" description="TauD/TfdA-like" evidence="4">
    <location>
        <begin position="48"/>
        <end position="241"/>
    </location>
</feature>
<reference evidence="5 6" key="1">
    <citation type="submission" date="2022-07" db="EMBL/GenBank/DDBJ databases">
        <authorList>
            <person name="Criscuolo A."/>
        </authorList>
    </citation>
    <scope>NUCLEOTIDE SEQUENCE [LARGE SCALE GENOMIC DNA]</scope>
    <source>
        <strain evidence="6">CIP 111951</strain>
    </source>
</reference>
<dbReference type="Pfam" id="PF02668">
    <property type="entry name" value="TauD"/>
    <property type="match status" value="1"/>
</dbReference>
<dbReference type="PANTHER" id="PTHR10696">
    <property type="entry name" value="GAMMA-BUTYROBETAINE HYDROXYLASE-RELATED"/>
    <property type="match status" value="1"/>
</dbReference>
<sequence>MSSNYNEVIARTLLATERNMVVNDNSTPLVIEPKGDSNAKYLCDFLQNNSQPLLKDLAKHGAILIRGFDIDTSAQFEQALLSIRGMSGMNELLLSEAGRTIADDTKFVFHTNALTKTGGRVTFDDFHSENYFSPDVPRFISFFCKQPSRFGGETGLVNLEKIYADLPSELKSKLEEKSCFAARYSLDEMAARYGLSVERLEAFCEKVGLCIDTQNDQRYVAVHKPSVISHPVKDNKVLLINFMNFPELQQAVMKVFLPDYKGIKWFYHKLNWHVPLLNSVIHPDGYLQTLYRRLRYGNSVHNGSNGSLESEKSKGVSTHFTSEDMKILAKSMRAHYSSFIWEKGDILIVDNMQMAHAGMPGYGSRDIKVMMCNPLKLPLTERGAGYYPVQEPSPNAQTLGSQILAFDAEYS</sequence>
<dbReference type="InterPro" id="IPR042098">
    <property type="entry name" value="TauD-like_sf"/>
</dbReference>
<dbReference type="Proteomes" id="UP001152485">
    <property type="component" value="Unassembled WGS sequence"/>
</dbReference>
<proteinExistence type="predicted"/>
<dbReference type="EMBL" id="CAMAPD010000008">
    <property type="protein sequence ID" value="CAH9059401.1"/>
    <property type="molecule type" value="Genomic_DNA"/>
</dbReference>
<evidence type="ECO:0000256" key="3">
    <source>
        <dbReference type="ARBA" id="ARBA00023194"/>
    </source>
</evidence>
<keyword evidence="2" id="KW-0560">Oxidoreductase</keyword>
<dbReference type="SUPFAM" id="SSF51197">
    <property type="entry name" value="Clavaminate synthase-like"/>
    <property type="match status" value="1"/>
</dbReference>
<gene>
    <name evidence="5" type="ORF">PSECIP111951_02066</name>
</gene>
<accession>A0ABM9GIM4</accession>
<evidence type="ECO:0000259" key="4">
    <source>
        <dbReference type="Pfam" id="PF02668"/>
    </source>
</evidence>
<dbReference type="InterPro" id="IPR050411">
    <property type="entry name" value="AlphaKG_dependent_hydroxylases"/>
</dbReference>
<evidence type="ECO:0000256" key="2">
    <source>
        <dbReference type="ARBA" id="ARBA00023002"/>
    </source>
</evidence>
<evidence type="ECO:0000256" key="1">
    <source>
        <dbReference type="ARBA" id="ARBA00001954"/>
    </source>
</evidence>
<name>A0ABM9GIM4_9GAMM</name>
<comment type="cofactor">
    <cofactor evidence="1">
        <name>Fe(2+)</name>
        <dbReference type="ChEBI" id="CHEBI:29033"/>
    </cofactor>
</comment>
<organism evidence="5 6">
    <name type="scientific">Pseudoalteromonas holothuriae</name>
    <dbReference type="NCBI Taxonomy" id="2963714"/>
    <lineage>
        <taxon>Bacteria</taxon>
        <taxon>Pseudomonadati</taxon>
        <taxon>Pseudomonadota</taxon>
        <taxon>Gammaproteobacteria</taxon>
        <taxon>Alteromonadales</taxon>
        <taxon>Pseudoalteromonadaceae</taxon>
        <taxon>Pseudoalteromonas</taxon>
    </lineage>
</organism>
<evidence type="ECO:0000313" key="5">
    <source>
        <dbReference type="EMBL" id="CAH9059401.1"/>
    </source>
</evidence>